<dbReference type="GO" id="GO:0008270">
    <property type="term" value="F:zinc ion binding"/>
    <property type="evidence" value="ECO:0007669"/>
    <property type="project" value="InterPro"/>
</dbReference>
<feature type="region of interest" description="Disordered" evidence="6">
    <location>
        <begin position="103"/>
        <end position="127"/>
    </location>
</feature>
<dbReference type="PRINTS" id="PR00320">
    <property type="entry name" value="GPROTEINBRPT"/>
</dbReference>
<dbReference type="HAMAP" id="MF_03037">
    <property type="entry name" value="ciao1"/>
    <property type="match status" value="1"/>
</dbReference>
<accession>A0A8H8P354</accession>
<dbReference type="InterPro" id="IPR019775">
    <property type="entry name" value="WD40_repeat_CS"/>
</dbReference>
<gene>
    <name evidence="4" type="primary">CIA1</name>
    <name evidence="8" type="ORF">RhiXN_08503</name>
</gene>
<evidence type="ECO:0000256" key="6">
    <source>
        <dbReference type="SAM" id="MobiDB-lite"/>
    </source>
</evidence>
<evidence type="ECO:0000313" key="9">
    <source>
        <dbReference type="Proteomes" id="UP000650533"/>
    </source>
</evidence>
<dbReference type="PANTHER" id="PTHR19920:SF0">
    <property type="entry name" value="CYTOSOLIC IRON-SULFUR PROTEIN ASSEMBLY PROTEIN CIAO1-RELATED"/>
    <property type="match status" value="1"/>
</dbReference>
<dbReference type="Pfam" id="PF04082">
    <property type="entry name" value="Fungal_trans"/>
    <property type="match status" value="1"/>
</dbReference>
<dbReference type="CDD" id="cd12148">
    <property type="entry name" value="fungal_TF_MHR"/>
    <property type="match status" value="1"/>
</dbReference>
<dbReference type="Proteomes" id="UP000650533">
    <property type="component" value="Chromosome 10"/>
</dbReference>
<name>A0A8H8P354_9AGAM</name>
<dbReference type="InterPro" id="IPR007219">
    <property type="entry name" value="XnlR_reg_dom"/>
</dbReference>
<keyword evidence="1 5" id="KW-0853">WD repeat</keyword>
<dbReference type="InterPro" id="IPR020472">
    <property type="entry name" value="WD40_PAC1"/>
</dbReference>
<feature type="repeat" description="WD" evidence="5">
    <location>
        <begin position="219"/>
        <end position="250"/>
    </location>
</feature>
<dbReference type="GO" id="GO:0097361">
    <property type="term" value="C:cytosolic [4Fe-4S] assembly targeting complex"/>
    <property type="evidence" value="ECO:0007669"/>
    <property type="project" value="InterPro"/>
</dbReference>
<comment type="function">
    <text evidence="4">Essential component of the cytosolic iron-sulfur (Fe/S) protein assembly machinery. Required for the maturation of extramitochondrial Fe/S proteins.</text>
</comment>
<dbReference type="InterPro" id="IPR028608">
    <property type="entry name" value="CIAO1/Cia1"/>
</dbReference>
<dbReference type="SMART" id="SM00320">
    <property type="entry name" value="WD40"/>
    <property type="match status" value="7"/>
</dbReference>
<evidence type="ECO:0000313" key="8">
    <source>
        <dbReference type="EMBL" id="QRW23467.1"/>
    </source>
</evidence>
<keyword evidence="2" id="KW-0677">Repeat</keyword>
<feature type="repeat" description="WD" evidence="5">
    <location>
        <begin position="70"/>
        <end position="102"/>
    </location>
</feature>
<dbReference type="Gene3D" id="2.130.10.10">
    <property type="entry name" value="YVTN repeat-like/Quinoprotein amine dehydrogenase"/>
    <property type="match status" value="1"/>
</dbReference>
<reference evidence="8" key="1">
    <citation type="submission" date="2020-05" db="EMBL/GenBank/DDBJ databases">
        <title>Evolutionary and genomic comparisons of hybrid uninucleate and nonhybrid Rhizoctonia fungi.</title>
        <authorList>
            <person name="Li C."/>
            <person name="Chen X."/>
        </authorList>
    </citation>
    <scope>NUCLEOTIDE SEQUENCE</scope>
    <source>
        <strain evidence="8">AG-1 IA</strain>
    </source>
</reference>
<feature type="domain" description="Xylanolytic transcriptional activator regulatory" evidence="7">
    <location>
        <begin position="568"/>
        <end position="718"/>
    </location>
</feature>
<dbReference type="PROSITE" id="PS50082">
    <property type="entry name" value="WD_REPEATS_2"/>
    <property type="match status" value="5"/>
</dbReference>
<evidence type="ECO:0000259" key="7">
    <source>
        <dbReference type="Pfam" id="PF04082"/>
    </source>
</evidence>
<evidence type="ECO:0000256" key="4">
    <source>
        <dbReference type="HAMAP-Rule" id="MF_03037"/>
    </source>
</evidence>
<feature type="compositionally biased region" description="Basic and acidic residues" evidence="6">
    <location>
        <begin position="103"/>
        <end position="121"/>
    </location>
</feature>
<dbReference type="PROSITE" id="PS50294">
    <property type="entry name" value="WD_REPEATS_REGION"/>
    <property type="match status" value="5"/>
</dbReference>
<dbReference type="Pfam" id="PF00400">
    <property type="entry name" value="WD40"/>
    <property type="match status" value="7"/>
</dbReference>
<evidence type="ECO:0000256" key="1">
    <source>
        <dbReference type="ARBA" id="ARBA00022574"/>
    </source>
</evidence>
<organism evidence="8 9">
    <name type="scientific">Rhizoctonia solani</name>
    <dbReference type="NCBI Taxonomy" id="456999"/>
    <lineage>
        <taxon>Eukaryota</taxon>
        <taxon>Fungi</taxon>
        <taxon>Dikarya</taxon>
        <taxon>Basidiomycota</taxon>
        <taxon>Agaricomycotina</taxon>
        <taxon>Agaricomycetes</taxon>
        <taxon>Cantharellales</taxon>
        <taxon>Ceratobasidiaceae</taxon>
        <taxon>Rhizoctonia</taxon>
    </lineage>
</organism>
<evidence type="ECO:0000256" key="3">
    <source>
        <dbReference type="ARBA" id="ARBA00023242"/>
    </source>
</evidence>
<dbReference type="GO" id="GO:0003677">
    <property type="term" value="F:DNA binding"/>
    <property type="evidence" value="ECO:0007669"/>
    <property type="project" value="InterPro"/>
</dbReference>
<dbReference type="InterPro" id="IPR015943">
    <property type="entry name" value="WD40/YVTN_repeat-like_dom_sf"/>
</dbReference>
<dbReference type="AlphaFoldDB" id="A0A8H8P354"/>
<dbReference type="CDD" id="cd00200">
    <property type="entry name" value="WD40"/>
    <property type="match status" value="1"/>
</dbReference>
<dbReference type="GO" id="GO:0016226">
    <property type="term" value="P:iron-sulfur cluster assembly"/>
    <property type="evidence" value="ECO:0007669"/>
    <property type="project" value="UniProtKB-UniRule"/>
</dbReference>
<dbReference type="PANTHER" id="PTHR19920">
    <property type="entry name" value="WD40 PROTEIN CIAO1"/>
    <property type="match status" value="1"/>
</dbReference>
<keyword evidence="3" id="KW-0539">Nucleus</keyword>
<dbReference type="PROSITE" id="PS00678">
    <property type="entry name" value="WD_REPEATS_1"/>
    <property type="match status" value="1"/>
</dbReference>
<feature type="repeat" description="WD" evidence="5">
    <location>
        <begin position="129"/>
        <end position="163"/>
    </location>
</feature>
<protein>
    <recommendedName>
        <fullName evidence="4">Probable cytosolic iron-sulfur protein assembly protein 1</fullName>
    </recommendedName>
</protein>
<feature type="repeat" description="WD" evidence="5">
    <location>
        <begin position="14"/>
        <end position="46"/>
    </location>
</feature>
<evidence type="ECO:0000256" key="5">
    <source>
        <dbReference type="PROSITE-ProRule" id="PRU00221"/>
    </source>
</evidence>
<dbReference type="SUPFAM" id="SSF50978">
    <property type="entry name" value="WD40 repeat-like"/>
    <property type="match status" value="1"/>
</dbReference>
<proteinExistence type="inferred from homology"/>
<dbReference type="InterPro" id="IPR036322">
    <property type="entry name" value="WD40_repeat_dom_sf"/>
</dbReference>
<sequence>MTESSFVIRQIASLPGHEDRAWQVAWNPDAPILASCSTDKTVRLYSYSAPPPDSTDDAHDYRFDLATSISTGHTRTVRTIAWAPGGKSLAVGSFDSTISVWERTTEDDSEGKEHGSDHPSSEWEMVSQLEGHENECKSVAYSNSGTLLASCSRDKSVWVWEVQPDAEFECLSVMMEHSQDVKAVTFHPREDILASASYDDTIKLYVDDPSDDWYSFATLKGHMSTVWAISFSPCGNFLASSSDDKTIRVWRHVPADTGSYSAGDWQPALDWVAHSRPIYSISWGPKVPGVGSESSLGCIASSGGDGQIRIWEVSDTSSGLAQYEICSYDRAHGDAEVNSVSWCPRPRMNGILATAGDDGIVNIWKVIHAYKTEILNPGSFQPFIRPFWLLLIPSLLSRQGWARELLGLMLIDGSTDLRFAFVILGFSCKACYAVKRNCQYPTEVYQGCIQCETRGTRCEPREWPPSKYTMNFSRSTTGPKRRSVDSSALGLYVPESLSSGSERIGSDPVLFDDRGFDISSRARRRPRHRASNSADASVSIGAIQFAGTTTLVRNGILHPSELVELYHLFVTRWNPCILVLDPSLHTIQYLTNFELLLSVVLAVAAQEYHPRPELCEQLMYHARSIAGKELLETPTVETVQALLLLSLFPNWGLSFDQNRSWLDLGLALDLARQLEMDKVASTFDPCNTSSTERNVFRTWIICHNLDAVTSSVFDRPSSFAPILPEQRRWPKKANDSYEGMVGVLAEPLQLLELHIKQQSLNKLLYGADYIRGINRGESTTSPRLLDSKIITSMETGISEQSAFWANERSEQLPFWFHMANITTAYSRLLLLSRYPLTDKCFQEPETCSNIIDSARCILESYANMFVNCGYAKYAPGCFFTHGLLATAIVYKFIDSMESDDSRVLMVNLAKQFSNSLRMSPTVTRPEAKQGVFIQTLDYIQRDRSNGTGGMIHSDESSFFHASTSWERSSTKFGFVWKL</sequence>
<evidence type="ECO:0000256" key="2">
    <source>
        <dbReference type="ARBA" id="ARBA00022737"/>
    </source>
</evidence>
<dbReference type="InterPro" id="IPR001680">
    <property type="entry name" value="WD40_rpt"/>
</dbReference>
<dbReference type="GO" id="GO:0006351">
    <property type="term" value="P:DNA-templated transcription"/>
    <property type="evidence" value="ECO:0007669"/>
    <property type="project" value="InterPro"/>
</dbReference>
<feature type="repeat" description="WD" evidence="5">
    <location>
        <begin position="174"/>
        <end position="205"/>
    </location>
</feature>
<dbReference type="EMBL" id="CP059667">
    <property type="protein sequence ID" value="QRW23467.1"/>
    <property type="molecule type" value="Genomic_DNA"/>
</dbReference>
<comment type="similarity">
    <text evidence="4">Belongs to the WD repeat CIA1 family.</text>
</comment>